<accession>A0A9W8HCR4</accession>
<keyword evidence="2" id="KW-1185">Reference proteome</keyword>
<sequence>MQLRDLPDDVLRLVLEASLDRRPLAKFTIKANLPLLAVCRRGGGSDDGHASSAADEPNDAKVTTDLDLVVAAGCVQAVKQVRIFVYCKASPLPGLDAAVRLMRAAAGVWRGARQLEISTFPTNHALARRVNAADHQDGIRQTIASLAATMPGIRRVSFKGYIASPVVRELDGQLAVLYSGQLEGLLSQHPIAVPPDHTFRHLGSVSIWYDGSGPSYQHPGVDPTRLVSLELESWPPNNTWAPFSADGDSGAIEFPSLRRLTATSCTNHVVDSVEARHRDSHPWKLHFPRLNRLHVECRQSACPLLEYAVLPPRMGEISIEATEPVLVRVAEMRLPTSTRLKVAVSRYADGSPAALAAANRILESAQESKEVALRVRDEALPVLPESITCTSLTALSIFSDTSVDAMLGLIHMLPGLARLAVLSLTLSNAQEDISVPGPDEPCLAEPLGPKLKEMVLGASSNGPAPEALVPVAKYLLLRIPTLTRLCSAAIPGGPIAEFVDAYSRRYPRLAGIRYKLDDD</sequence>
<dbReference type="AlphaFoldDB" id="A0A9W8HCR4"/>
<dbReference type="OrthoDB" id="5513109at2759"/>
<name>A0A9W8HCR4_9FUNG</name>
<organism evidence="1 2">
    <name type="scientific">Coemansia javaensis</name>
    <dbReference type="NCBI Taxonomy" id="2761396"/>
    <lineage>
        <taxon>Eukaryota</taxon>
        <taxon>Fungi</taxon>
        <taxon>Fungi incertae sedis</taxon>
        <taxon>Zoopagomycota</taxon>
        <taxon>Kickxellomycotina</taxon>
        <taxon>Kickxellomycetes</taxon>
        <taxon>Kickxellales</taxon>
        <taxon>Kickxellaceae</taxon>
        <taxon>Coemansia</taxon>
    </lineage>
</organism>
<evidence type="ECO:0000313" key="1">
    <source>
        <dbReference type="EMBL" id="KAJ2782631.1"/>
    </source>
</evidence>
<protein>
    <submittedName>
        <fullName evidence="1">Uncharacterized protein</fullName>
    </submittedName>
</protein>
<comment type="caution">
    <text evidence="1">The sequence shown here is derived from an EMBL/GenBank/DDBJ whole genome shotgun (WGS) entry which is preliminary data.</text>
</comment>
<dbReference type="EMBL" id="JANBUL010000067">
    <property type="protein sequence ID" value="KAJ2782631.1"/>
    <property type="molecule type" value="Genomic_DNA"/>
</dbReference>
<evidence type="ECO:0000313" key="2">
    <source>
        <dbReference type="Proteomes" id="UP001140217"/>
    </source>
</evidence>
<dbReference type="Proteomes" id="UP001140217">
    <property type="component" value="Unassembled WGS sequence"/>
</dbReference>
<reference evidence="1" key="1">
    <citation type="submission" date="2022-07" db="EMBL/GenBank/DDBJ databases">
        <title>Phylogenomic reconstructions and comparative analyses of Kickxellomycotina fungi.</title>
        <authorList>
            <person name="Reynolds N.K."/>
            <person name="Stajich J.E."/>
            <person name="Barry K."/>
            <person name="Grigoriev I.V."/>
            <person name="Crous P."/>
            <person name="Smith M.E."/>
        </authorList>
    </citation>
    <scope>NUCLEOTIDE SEQUENCE</scope>
    <source>
        <strain evidence="1">NBRC 105414</strain>
    </source>
</reference>
<proteinExistence type="predicted"/>
<gene>
    <name evidence="1" type="ORF">H4R18_002151</name>
</gene>